<dbReference type="eggNOG" id="COG0834">
    <property type="taxonomic scope" value="Bacteria"/>
</dbReference>
<feature type="signal peptide" evidence="3">
    <location>
        <begin position="1"/>
        <end position="22"/>
    </location>
</feature>
<dbReference type="AlphaFoldDB" id="S6AYM4"/>
<dbReference type="SUPFAM" id="SSF53850">
    <property type="entry name" value="Periplasmic binding protein-like II"/>
    <property type="match status" value="1"/>
</dbReference>
<dbReference type="RefSeq" id="WP_016494030.1">
    <property type="nucleotide sequence ID" value="NC_021499.1"/>
</dbReference>
<dbReference type="Pfam" id="PF00497">
    <property type="entry name" value="SBP_bac_3"/>
    <property type="match status" value="1"/>
</dbReference>
<dbReference type="InterPro" id="IPR001638">
    <property type="entry name" value="Solute-binding_3/MltF_N"/>
</dbReference>
<dbReference type="EMBL" id="AP013068">
    <property type="protein sequence ID" value="BAN49896.1"/>
    <property type="molecule type" value="Genomic_DNA"/>
</dbReference>
<proteinExistence type="inferred from homology"/>
<feature type="domain" description="Solute-binding protein family 3/N-terminal" evidence="4">
    <location>
        <begin position="23"/>
        <end position="244"/>
    </location>
</feature>
<evidence type="ECO:0000259" key="4">
    <source>
        <dbReference type="SMART" id="SM00062"/>
    </source>
</evidence>
<dbReference type="PROSITE" id="PS51257">
    <property type="entry name" value="PROKAR_LIPOPROTEIN"/>
    <property type="match status" value="1"/>
</dbReference>
<dbReference type="SMART" id="SM00062">
    <property type="entry name" value="PBPb"/>
    <property type="match status" value="1"/>
</dbReference>
<dbReference type="Proteomes" id="UP000015503">
    <property type="component" value="Chromosome"/>
</dbReference>
<evidence type="ECO:0000313" key="6">
    <source>
        <dbReference type="Proteomes" id="UP000015503"/>
    </source>
</evidence>
<reference evidence="5 6" key="1">
    <citation type="journal article" date="2013" name="Genome Announc.">
        <title>Complete Genome Sequence of the Carbazole Degrader Pseudomonas resinovorans Strain CA10 (NBRC 106553).</title>
        <authorList>
            <person name="Shintani M."/>
            <person name="Hosoyama A."/>
            <person name="Ohji S."/>
            <person name="Tsuchikane K."/>
            <person name="Takarada H."/>
            <person name="Yamazoe A."/>
            <person name="Fujita N."/>
            <person name="Nojiri H."/>
        </authorList>
    </citation>
    <scope>NUCLEOTIDE SEQUENCE [LARGE SCALE GENOMIC DNA]</scope>
    <source>
        <strain evidence="5 6">NBRC 106553</strain>
    </source>
</reference>
<evidence type="ECO:0000256" key="3">
    <source>
        <dbReference type="SAM" id="SignalP"/>
    </source>
</evidence>
<name>S6AYM4_METRE</name>
<accession>S6AYM4</accession>
<dbReference type="OrthoDB" id="245568at2"/>
<dbReference type="HOGENOM" id="CLU_064076_3_1_6"/>
<gene>
    <name evidence="5" type="ORF">PCA10_41640</name>
</gene>
<comment type="similarity">
    <text evidence="1">Belongs to the bacterial solute-binding protein 3 family.</text>
</comment>
<dbReference type="Gene3D" id="3.40.190.10">
    <property type="entry name" value="Periplasmic binding protein-like II"/>
    <property type="match status" value="2"/>
</dbReference>
<sequence length="245" mass="27373">MRFLLALFVLLPSLFTSCAAWADLRLATLEYPPYCSQQLPAGGSIVELTTRAFATQGHKVQVDFMPWARVRAALHSGHYQGALALWPREIIEENLHASRPLFYSELGLFVRNDTPVRFNDLTQLRGHKVGVVRGYGYPQSILRSGIVTEEAVDDISNLRKLDAGRFDLVLLERVVGQHLVTADEHLRGKLSWQPPALARIPLLAGFTAPQPGQPDWAKVYEQGLRALLASGEYTRILERHNSPSP</sequence>
<dbReference type="PANTHER" id="PTHR35936:SF25">
    <property type="entry name" value="ABC TRANSPORTER SUBSTRATE-BINDING PROTEIN"/>
    <property type="match status" value="1"/>
</dbReference>
<evidence type="ECO:0000256" key="2">
    <source>
        <dbReference type="ARBA" id="ARBA00022729"/>
    </source>
</evidence>
<evidence type="ECO:0000313" key="5">
    <source>
        <dbReference type="EMBL" id="BAN49896.1"/>
    </source>
</evidence>
<dbReference type="STRING" id="1245471.PCA10_41640"/>
<keyword evidence="2 3" id="KW-0732">Signal</keyword>
<protein>
    <submittedName>
        <fullName evidence="5">Putative ABC transporter substrate-binding protein</fullName>
    </submittedName>
</protein>
<keyword evidence="6" id="KW-1185">Reference proteome</keyword>
<organism evidence="5 6">
    <name type="scientific">Metapseudomonas resinovorans NBRC 106553</name>
    <dbReference type="NCBI Taxonomy" id="1245471"/>
    <lineage>
        <taxon>Bacteria</taxon>
        <taxon>Pseudomonadati</taxon>
        <taxon>Pseudomonadota</taxon>
        <taxon>Gammaproteobacteria</taxon>
        <taxon>Pseudomonadales</taxon>
        <taxon>Pseudomonadaceae</taxon>
        <taxon>Metapseudomonas</taxon>
    </lineage>
</organism>
<evidence type="ECO:0000256" key="1">
    <source>
        <dbReference type="ARBA" id="ARBA00010333"/>
    </source>
</evidence>
<dbReference type="KEGG" id="pre:PCA10_41640"/>
<dbReference type="PATRIC" id="fig|1245471.3.peg.4213"/>
<dbReference type="PANTHER" id="PTHR35936">
    <property type="entry name" value="MEMBRANE-BOUND LYTIC MUREIN TRANSGLYCOSYLASE F"/>
    <property type="match status" value="1"/>
</dbReference>
<feature type="chain" id="PRO_5004546448" evidence="3">
    <location>
        <begin position="23"/>
        <end position="245"/>
    </location>
</feature>